<dbReference type="FunFam" id="1.10.510.10:FF:000306">
    <property type="entry name" value="Serine/threonine protein kinase"/>
    <property type="match status" value="1"/>
</dbReference>
<evidence type="ECO:0000259" key="10">
    <source>
        <dbReference type="PROSITE" id="PS50011"/>
    </source>
</evidence>
<evidence type="ECO:0000256" key="1">
    <source>
        <dbReference type="ARBA" id="ARBA00012513"/>
    </source>
</evidence>
<evidence type="ECO:0000256" key="2">
    <source>
        <dbReference type="ARBA" id="ARBA00022527"/>
    </source>
</evidence>
<comment type="catalytic activity">
    <reaction evidence="8">
        <text>L-seryl-[protein] + ATP = O-phospho-L-seryl-[protein] + ADP + H(+)</text>
        <dbReference type="Rhea" id="RHEA:17989"/>
        <dbReference type="Rhea" id="RHEA-COMP:9863"/>
        <dbReference type="Rhea" id="RHEA-COMP:11604"/>
        <dbReference type="ChEBI" id="CHEBI:15378"/>
        <dbReference type="ChEBI" id="CHEBI:29999"/>
        <dbReference type="ChEBI" id="CHEBI:30616"/>
        <dbReference type="ChEBI" id="CHEBI:83421"/>
        <dbReference type="ChEBI" id="CHEBI:456216"/>
        <dbReference type="EC" id="2.7.11.1"/>
    </reaction>
</comment>
<dbReference type="Pfam" id="PF16919">
    <property type="entry name" value="PknG_rubred"/>
    <property type="match status" value="1"/>
</dbReference>
<evidence type="ECO:0000256" key="8">
    <source>
        <dbReference type="ARBA" id="ARBA00048679"/>
    </source>
</evidence>
<comment type="caution">
    <text evidence="11">The sequence shown here is derived from an EMBL/GenBank/DDBJ whole genome shotgun (WGS) entry which is preliminary data.</text>
</comment>
<dbReference type="Proteomes" id="UP000487268">
    <property type="component" value="Unassembled WGS sequence"/>
</dbReference>
<protein>
    <recommendedName>
        <fullName evidence="1">non-specific serine/threonine protein kinase</fullName>
        <ecNumber evidence="1">2.7.11.1</ecNumber>
    </recommendedName>
</protein>
<dbReference type="InterPro" id="IPR011009">
    <property type="entry name" value="Kinase-like_dom_sf"/>
</dbReference>
<sequence length="712" mass="75570">MTLATRCGQPRCTGAVQDGYCDVCGLPPAPPPPEPPPPEPVPPQPNAATPLGRRGALGLGLVRMPAVPFRDPESAVLTDPQVAENRRFCGGCGAPVGRGKDGVPGRTEGFCPKCRTPYAFTPKLAPGDLVGGQYEVVGCLAHGGLGWIYLARDRNVNDRWVVLKGLLDTGDADAMAAAVAERRFLATVEHPGIVRIYNFVRHGGDGYIVMEYVGGRSLRELALEHRAATGAALPLPQVLAYALEVLRALGHLHDEGLLYCDFKPANAIQTGDRLHLIDLGGVRRAGDPDGAIYGTVGFQAPEIAEAGPSVGSDLYTVARTMAVLAFDFTGFTSTYRESLPPREKVPLLQRHESFDLLLRRAAHRDPARRFTSAAEMAEQLTGVLREVLAAEDGEPRPAASARFGPEVKAAGARIGALPGAAWLVDALPLPLVDDGDPAAAYLAGLAAASPSEVVATLAHPYVSSVEVDLRLAHAHISMGDHKRAREVLAGIPGDWRVGWYLALAALAAGDVAEAAARFQAVRELLPGELAPSLALAYCAELRADHAPAERGYARVWRTDRGHVSAAFGLARVRFAAGDRYGAEEALLSVPPLAGRYGEARVGAIVARLSGRDPAGLSLTELLECGARLEDLTLDAGRRDRLTVLVLEAALGYVRIQGAPPSGTGVLGAEFTERSLRLALERRYRALARAADGRAERRGLTGRANAVRPRTLF</sequence>
<organism evidence="11 12">
    <name type="scientific">Actinomadura macrotermitis</name>
    <dbReference type="NCBI Taxonomy" id="2585200"/>
    <lineage>
        <taxon>Bacteria</taxon>
        <taxon>Bacillati</taxon>
        <taxon>Actinomycetota</taxon>
        <taxon>Actinomycetes</taxon>
        <taxon>Streptosporangiales</taxon>
        <taxon>Thermomonosporaceae</taxon>
        <taxon>Actinomadura</taxon>
    </lineage>
</organism>
<dbReference type="Pfam" id="PF00069">
    <property type="entry name" value="Pkinase"/>
    <property type="match status" value="1"/>
</dbReference>
<dbReference type="Gene3D" id="3.30.200.20">
    <property type="entry name" value="Phosphorylase Kinase, domain 1"/>
    <property type="match status" value="1"/>
</dbReference>
<dbReference type="FunFam" id="3.30.200.20:FF:000205">
    <property type="entry name" value="Serine/threonine protein kinase"/>
    <property type="match status" value="1"/>
</dbReference>
<feature type="region of interest" description="Disordered" evidence="9">
    <location>
        <begin position="27"/>
        <end position="53"/>
    </location>
</feature>
<dbReference type="AlphaFoldDB" id="A0A7K0C3W1"/>
<keyword evidence="3 11" id="KW-0808">Transferase</keyword>
<dbReference type="InterPro" id="IPR031636">
    <property type="entry name" value="PknG_TPR"/>
</dbReference>
<dbReference type="Pfam" id="PF16918">
    <property type="entry name" value="PknG_TPR"/>
    <property type="match status" value="1"/>
</dbReference>
<dbReference type="PANTHER" id="PTHR24363:SF0">
    <property type="entry name" value="SERINE_THREONINE KINASE LIKE DOMAIN CONTAINING 1"/>
    <property type="match status" value="1"/>
</dbReference>
<dbReference type="PANTHER" id="PTHR24363">
    <property type="entry name" value="SERINE/THREONINE PROTEIN KINASE"/>
    <property type="match status" value="1"/>
</dbReference>
<name>A0A7K0C3W1_9ACTN</name>
<evidence type="ECO:0000313" key="11">
    <source>
        <dbReference type="EMBL" id="MQY08113.1"/>
    </source>
</evidence>
<dbReference type="PROSITE" id="PS50011">
    <property type="entry name" value="PROTEIN_KINASE_DOM"/>
    <property type="match status" value="1"/>
</dbReference>
<keyword evidence="4" id="KW-0547">Nucleotide-binding</keyword>
<comment type="catalytic activity">
    <reaction evidence="7">
        <text>L-threonyl-[protein] + ATP = O-phospho-L-threonyl-[protein] + ADP + H(+)</text>
        <dbReference type="Rhea" id="RHEA:46608"/>
        <dbReference type="Rhea" id="RHEA-COMP:11060"/>
        <dbReference type="Rhea" id="RHEA-COMP:11605"/>
        <dbReference type="ChEBI" id="CHEBI:15378"/>
        <dbReference type="ChEBI" id="CHEBI:30013"/>
        <dbReference type="ChEBI" id="CHEBI:30616"/>
        <dbReference type="ChEBI" id="CHEBI:61977"/>
        <dbReference type="ChEBI" id="CHEBI:456216"/>
        <dbReference type="EC" id="2.7.11.1"/>
    </reaction>
</comment>
<evidence type="ECO:0000313" key="12">
    <source>
        <dbReference type="Proteomes" id="UP000487268"/>
    </source>
</evidence>
<dbReference type="RefSeq" id="WP_153538755.1">
    <property type="nucleotide sequence ID" value="NZ_WEGH01000004.1"/>
</dbReference>
<evidence type="ECO:0000256" key="6">
    <source>
        <dbReference type="ARBA" id="ARBA00022840"/>
    </source>
</evidence>
<evidence type="ECO:0000256" key="9">
    <source>
        <dbReference type="SAM" id="MobiDB-lite"/>
    </source>
</evidence>
<dbReference type="GO" id="GO:0004674">
    <property type="term" value="F:protein serine/threonine kinase activity"/>
    <property type="evidence" value="ECO:0007669"/>
    <property type="project" value="UniProtKB-KW"/>
</dbReference>
<evidence type="ECO:0000256" key="3">
    <source>
        <dbReference type="ARBA" id="ARBA00022679"/>
    </source>
</evidence>
<feature type="compositionally biased region" description="Pro residues" evidence="9">
    <location>
        <begin position="27"/>
        <end position="45"/>
    </location>
</feature>
<dbReference type="InterPro" id="IPR031634">
    <property type="entry name" value="PknG_rubred"/>
</dbReference>
<evidence type="ECO:0000256" key="7">
    <source>
        <dbReference type="ARBA" id="ARBA00047899"/>
    </source>
</evidence>
<dbReference type="InterPro" id="IPR000719">
    <property type="entry name" value="Prot_kinase_dom"/>
</dbReference>
<evidence type="ECO:0000256" key="5">
    <source>
        <dbReference type="ARBA" id="ARBA00022777"/>
    </source>
</evidence>
<keyword evidence="2" id="KW-0723">Serine/threonine-protein kinase</keyword>
<dbReference type="GO" id="GO:0005524">
    <property type="term" value="F:ATP binding"/>
    <property type="evidence" value="ECO:0007669"/>
    <property type="project" value="UniProtKB-KW"/>
</dbReference>
<dbReference type="SUPFAM" id="SSF48452">
    <property type="entry name" value="TPR-like"/>
    <property type="match status" value="1"/>
</dbReference>
<accession>A0A7K0C3W1</accession>
<dbReference type="OrthoDB" id="137117at2"/>
<proteinExistence type="predicted"/>
<keyword evidence="5 11" id="KW-0418">Kinase</keyword>
<feature type="domain" description="Protein kinase" evidence="10">
    <location>
        <begin position="134"/>
        <end position="381"/>
    </location>
</feature>
<dbReference type="InterPro" id="IPR011990">
    <property type="entry name" value="TPR-like_helical_dom_sf"/>
</dbReference>
<dbReference type="CDD" id="cd14014">
    <property type="entry name" value="STKc_PknB_like"/>
    <property type="match status" value="1"/>
</dbReference>
<evidence type="ECO:0000256" key="4">
    <source>
        <dbReference type="ARBA" id="ARBA00022741"/>
    </source>
</evidence>
<dbReference type="EMBL" id="WEGH01000004">
    <property type="protein sequence ID" value="MQY08113.1"/>
    <property type="molecule type" value="Genomic_DNA"/>
</dbReference>
<keyword evidence="12" id="KW-1185">Reference proteome</keyword>
<dbReference type="SUPFAM" id="SSF56112">
    <property type="entry name" value="Protein kinase-like (PK-like)"/>
    <property type="match status" value="1"/>
</dbReference>
<dbReference type="Gene3D" id="1.10.510.10">
    <property type="entry name" value="Transferase(Phosphotransferase) domain 1"/>
    <property type="match status" value="1"/>
</dbReference>
<keyword evidence="6" id="KW-0067">ATP-binding</keyword>
<dbReference type="Gene3D" id="1.25.40.10">
    <property type="entry name" value="Tetratricopeptide repeat domain"/>
    <property type="match status" value="1"/>
</dbReference>
<gene>
    <name evidence="11" type="primary">pknG_3</name>
    <name evidence="11" type="ORF">ACRB68_62190</name>
</gene>
<dbReference type="EC" id="2.7.11.1" evidence="1"/>
<reference evidence="11 12" key="1">
    <citation type="submission" date="2019-10" db="EMBL/GenBank/DDBJ databases">
        <title>Actinomadura rubteroloni sp. nov. and Actinomadura macrotermitis sp. nov., isolated from the gut of fungus growing-termite Macrotermes natalensis.</title>
        <authorList>
            <person name="Benndorf R."/>
            <person name="Martin K."/>
            <person name="Kuefner M."/>
            <person name="De Beer W."/>
            <person name="Kaster A.-K."/>
            <person name="Vollmers J."/>
            <person name="Poulsen M."/>
            <person name="Beemelmanns C."/>
        </authorList>
    </citation>
    <scope>NUCLEOTIDE SEQUENCE [LARGE SCALE GENOMIC DNA]</scope>
    <source>
        <strain evidence="11 12">RB68</strain>
    </source>
</reference>